<dbReference type="GO" id="GO:0005524">
    <property type="term" value="F:ATP binding"/>
    <property type="evidence" value="ECO:0007669"/>
    <property type="project" value="InterPro"/>
</dbReference>
<accession>A0A382UGY5</accession>
<dbReference type="Gene3D" id="3.40.50.620">
    <property type="entry name" value="HUPs"/>
    <property type="match status" value="1"/>
</dbReference>
<sequence length="293" mass="33468">EDIAQQIYALFKSNILTLLDNSALKNTYPAKTKDEEVDLIINDFKQHLGSDVFAALSSAVTEIVLKNIKNDLENFGVVFDNWFSEKEMINKGQINQSISVLKENKYVYKDGGALWFETSKFKDDKDRVILREDGSSTYFASDVAYHLDKRARGFDLLLNVLGSDHHGYVARLKAGLEAMDHPAECLEVILIQFVSLFRGNKKIQMSTRTGDFIPLFELLEEVGKDAARFFYVSRSNDQHLNFDLDLAKAKNNDNPVYYIQYAHARIHTVFQELRRNDFNFDKNSGISNLGLLS</sequence>
<dbReference type="InterPro" id="IPR001278">
    <property type="entry name" value="Arg-tRNA-ligase"/>
</dbReference>
<dbReference type="EMBL" id="UINC01144189">
    <property type="protein sequence ID" value="SVD33543.1"/>
    <property type="molecule type" value="Genomic_DNA"/>
</dbReference>
<dbReference type="SUPFAM" id="SSF52374">
    <property type="entry name" value="Nucleotidylyl transferase"/>
    <property type="match status" value="1"/>
</dbReference>
<feature type="domain" description="Arginyl-tRNA synthetase catalytic core" evidence="1">
    <location>
        <begin position="54"/>
        <end position="228"/>
    </location>
</feature>
<dbReference type="InterPro" id="IPR035684">
    <property type="entry name" value="ArgRS_core"/>
</dbReference>
<dbReference type="InterPro" id="IPR014729">
    <property type="entry name" value="Rossmann-like_a/b/a_fold"/>
</dbReference>
<reference evidence="2" key="1">
    <citation type="submission" date="2018-05" db="EMBL/GenBank/DDBJ databases">
        <authorList>
            <person name="Lanie J.A."/>
            <person name="Ng W.-L."/>
            <person name="Kazmierczak K.M."/>
            <person name="Andrzejewski T.M."/>
            <person name="Davidsen T.M."/>
            <person name="Wayne K.J."/>
            <person name="Tettelin H."/>
            <person name="Glass J.I."/>
            <person name="Rusch D."/>
            <person name="Podicherti R."/>
            <person name="Tsui H.-C.T."/>
            <person name="Winkler M.E."/>
        </authorList>
    </citation>
    <scope>NUCLEOTIDE SEQUENCE</scope>
</reference>
<dbReference type="GO" id="GO:0004814">
    <property type="term" value="F:arginine-tRNA ligase activity"/>
    <property type="evidence" value="ECO:0007669"/>
    <property type="project" value="InterPro"/>
</dbReference>
<dbReference type="AlphaFoldDB" id="A0A382UGY5"/>
<dbReference type="PANTHER" id="PTHR11956:SF5">
    <property type="entry name" value="ARGININE--TRNA LIGASE, CYTOPLASMIC"/>
    <property type="match status" value="1"/>
</dbReference>
<name>A0A382UGY5_9ZZZZ</name>
<organism evidence="2">
    <name type="scientific">marine metagenome</name>
    <dbReference type="NCBI Taxonomy" id="408172"/>
    <lineage>
        <taxon>unclassified sequences</taxon>
        <taxon>metagenomes</taxon>
        <taxon>ecological metagenomes</taxon>
    </lineage>
</organism>
<dbReference type="GO" id="GO:0006420">
    <property type="term" value="P:arginyl-tRNA aminoacylation"/>
    <property type="evidence" value="ECO:0007669"/>
    <property type="project" value="InterPro"/>
</dbReference>
<gene>
    <name evidence="2" type="ORF">METZ01_LOCUS386397</name>
</gene>
<dbReference type="Pfam" id="PF00750">
    <property type="entry name" value="tRNA-synt_1d"/>
    <property type="match status" value="1"/>
</dbReference>
<dbReference type="PANTHER" id="PTHR11956">
    <property type="entry name" value="ARGINYL-TRNA SYNTHETASE"/>
    <property type="match status" value="1"/>
</dbReference>
<feature type="non-terminal residue" evidence="2">
    <location>
        <position position="1"/>
    </location>
</feature>
<protein>
    <recommendedName>
        <fullName evidence="1">Arginyl-tRNA synthetase catalytic core domain-containing protein</fullName>
    </recommendedName>
</protein>
<proteinExistence type="predicted"/>
<evidence type="ECO:0000259" key="1">
    <source>
        <dbReference type="Pfam" id="PF00750"/>
    </source>
</evidence>
<feature type="non-terminal residue" evidence="2">
    <location>
        <position position="293"/>
    </location>
</feature>
<evidence type="ECO:0000313" key="2">
    <source>
        <dbReference type="EMBL" id="SVD33543.1"/>
    </source>
</evidence>